<dbReference type="GO" id="GO:0005634">
    <property type="term" value="C:nucleus"/>
    <property type="evidence" value="ECO:0007669"/>
    <property type="project" value="UniProtKB-SubCell"/>
</dbReference>
<evidence type="ECO:0000256" key="4">
    <source>
        <dbReference type="ARBA" id="ARBA00023163"/>
    </source>
</evidence>
<dbReference type="EMBL" id="OIVN01006160">
    <property type="protein sequence ID" value="SPD26603.1"/>
    <property type="molecule type" value="Genomic_DNA"/>
</dbReference>
<evidence type="ECO:0000256" key="2">
    <source>
        <dbReference type="ARBA" id="ARBA00023015"/>
    </source>
</evidence>
<evidence type="ECO:0000256" key="5">
    <source>
        <dbReference type="ARBA" id="ARBA00023242"/>
    </source>
</evidence>
<sequence>MASIQRTASSGSGSGSDGDPRSAPIDERKRKRMLSNRESARRSRMRKQKQMEDLTDEVTRLQIGNRDLMQSINAKEQNYVAIESANNVLRAQYAELTDRLRSLNSVLQVIEEVSGLAVDIPEIPDSMVNPWQLHRPIQPMVSADMFLP</sequence>
<dbReference type="GO" id="GO:0000976">
    <property type="term" value="F:transcription cis-regulatory region binding"/>
    <property type="evidence" value="ECO:0007669"/>
    <property type="project" value="TreeGrafter"/>
</dbReference>
<dbReference type="GO" id="GO:0046982">
    <property type="term" value="F:protein heterodimerization activity"/>
    <property type="evidence" value="ECO:0007669"/>
    <property type="project" value="UniProtKB-ARBA"/>
</dbReference>
<dbReference type="CDD" id="cd14702">
    <property type="entry name" value="bZIP_plant_GBF1"/>
    <property type="match status" value="1"/>
</dbReference>
<dbReference type="Gene3D" id="1.20.5.170">
    <property type="match status" value="1"/>
</dbReference>
<keyword evidence="6" id="KW-0175">Coiled coil</keyword>
<dbReference type="PANTHER" id="PTHR45764:SF34">
    <property type="entry name" value="BZIP TRANSCRIPTION FACTOR 53"/>
    <property type="match status" value="1"/>
</dbReference>
<dbReference type="InterPro" id="IPR046347">
    <property type="entry name" value="bZIP_sf"/>
</dbReference>
<protein>
    <recommendedName>
        <fullName evidence="8">BZIP domain-containing protein</fullName>
    </recommendedName>
</protein>
<dbReference type="GO" id="GO:0045893">
    <property type="term" value="P:positive regulation of DNA-templated transcription"/>
    <property type="evidence" value="ECO:0007669"/>
    <property type="project" value="TreeGrafter"/>
</dbReference>
<dbReference type="SUPFAM" id="SSF57959">
    <property type="entry name" value="Leucine zipper domain"/>
    <property type="match status" value="1"/>
</dbReference>
<keyword evidence="4" id="KW-0804">Transcription</keyword>
<evidence type="ECO:0000259" key="8">
    <source>
        <dbReference type="PROSITE" id="PS50217"/>
    </source>
</evidence>
<dbReference type="GO" id="GO:0003700">
    <property type="term" value="F:DNA-binding transcription factor activity"/>
    <property type="evidence" value="ECO:0007669"/>
    <property type="project" value="InterPro"/>
</dbReference>
<keyword evidence="3" id="KW-0238">DNA-binding</keyword>
<organism evidence="9">
    <name type="scientific">Fagus sylvatica</name>
    <name type="common">Beechnut</name>
    <dbReference type="NCBI Taxonomy" id="28930"/>
    <lineage>
        <taxon>Eukaryota</taxon>
        <taxon>Viridiplantae</taxon>
        <taxon>Streptophyta</taxon>
        <taxon>Embryophyta</taxon>
        <taxon>Tracheophyta</taxon>
        <taxon>Spermatophyta</taxon>
        <taxon>Magnoliopsida</taxon>
        <taxon>eudicotyledons</taxon>
        <taxon>Gunneridae</taxon>
        <taxon>Pentapetalae</taxon>
        <taxon>rosids</taxon>
        <taxon>fabids</taxon>
        <taxon>Fagales</taxon>
        <taxon>Fagaceae</taxon>
        <taxon>Fagus</taxon>
    </lineage>
</organism>
<evidence type="ECO:0000313" key="9">
    <source>
        <dbReference type="EMBL" id="SPD26603.1"/>
    </source>
</evidence>
<feature type="coiled-coil region" evidence="6">
    <location>
        <begin position="86"/>
        <end position="113"/>
    </location>
</feature>
<dbReference type="PROSITE" id="PS50217">
    <property type="entry name" value="BZIP"/>
    <property type="match status" value="1"/>
</dbReference>
<dbReference type="AlphaFoldDB" id="A0A2N9IR60"/>
<dbReference type="InterPro" id="IPR045314">
    <property type="entry name" value="bZIP_plant_GBF1"/>
</dbReference>
<keyword evidence="2" id="KW-0805">Transcription regulation</keyword>
<comment type="subcellular location">
    <subcellularLocation>
        <location evidence="1">Nucleus</location>
    </subcellularLocation>
</comment>
<name>A0A2N9IR60_FAGSY</name>
<evidence type="ECO:0000256" key="1">
    <source>
        <dbReference type="ARBA" id="ARBA00004123"/>
    </source>
</evidence>
<proteinExistence type="predicted"/>
<feature type="domain" description="BZIP" evidence="8">
    <location>
        <begin position="26"/>
        <end position="89"/>
    </location>
</feature>
<evidence type="ECO:0000256" key="6">
    <source>
        <dbReference type="SAM" id="Coils"/>
    </source>
</evidence>
<dbReference type="InterPro" id="IPR004827">
    <property type="entry name" value="bZIP"/>
</dbReference>
<feature type="compositionally biased region" description="Basic and acidic residues" evidence="7">
    <location>
        <begin position="18"/>
        <end position="28"/>
    </location>
</feature>
<keyword evidence="5" id="KW-0539">Nucleus</keyword>
<gene>
    <name evidence="9" type="ORF">FSB_LOCUS54485</name>
</gene>
<dbReference type="SMART" id="SM00338">
    <property type="entry name" value="BRLZ"/>
    <property type="match status" value="1"/>
</dbReference>
<evidence type="ECO:0000256" key="3">
    <source>
        <dbReference type="ARBA" id="ARBA00023125"/>
    </source>
</evidence>
<dbReference type="Pfam" id="PF00170">
    <property type="entry name" value="bZIP_1"/>
    <property type="match status" value="1"/>
</dbReference>
<dbReference type="PANTHER" id="PTHR45764">
    <property type="entry name" value="BZIP TRANSCRIPTION FACTOR 44"/>
    <property type="match status" value="1"/>
</dbReference>
<accession>A0A2N9IR60</accession>
<reference evidence="9" key="1">
    <citation type="submission" date="2018-02" db="EMBL/GenBank/DDBJ databases">
        <authorList>
            <person name="Cohen D.B."/>
            <person name="Kent A.D."/>
        </authorList>
    </citation>
    <scope>NUCLEOTIDE SEQUENCE</scope>
</reference>
<evidence type="ECO:0000256" key="7">
    <source>
        <dbReference type="SAM" id="MobiDB-lite"/>
    </source>
</evidence>
<dbReference type="PROSITE" id="PS00036">
    <property type="entry name" value="BZIP_BASIC"/>
    <property type="match status" value="1"/>
</dbReference>
<feature type="region of interest" description="Disordered" evidence="7">
    <location>
        <begin position="1"/>
        <end position="56"/>
    </location>
</feature>
<dbReference type="FunFam" id="1.20.5.170:FF:000020">
    <property type="entry name" value="BZIP transcription factor"/>
    <property type="match status" value="1"/>
</dbReference>